<organism evidence="2 3">
    <name type="scientific">Geodia barretti</name>
    <name type="common">Barrett's horny sponge</name>
    <dbReference type="NCBI Taxonomy" id="519541"/>
    <lineage>
        <taxon>Eukaryota</taxon>
        <taxon>Metazoa</taxon>
        <taxon>Porifera</taxon>
        <taxon>Demospongiae</taxon>
        <taxon>Heteroscleromorpha</taxon>
        <taxon>Tetractinellida</taxon>
        <taxon>Astrophorina</taxon>
        <taxon>Geodiidae</taxon>
        <taxon>Geodia</taxon>
    </lineage>
</organism>
<feature type="domain" description="Methyltransferase" evidence="1">
    <location>
        <begin position="29"/>
        <end position="190"/>
    </location>
</feature>
<dbReference type="AlphaFoldDB" id="A0AA35XAT1"/>
<sequence>TDEEEKEGRGSKSQVAGLEHVFRRHVKPKKQHEIKNLAKEVLKIVQKTGCRDIIDIGSGQGHLARYLAYHCGLNVVTVDAVGCHLMAAAKFDSEVERDIGKRVEAEAATGSIVHIESLIQPDISLEELLCRLGVSDSPLSPSTTETGLTSFILVGLHTCGDLGPTLLRLFSQSQRLAGVLSVGCCYMKLSCCPGEPGVPPGDPSHGGRGKRGYPMSGWVADLPSSRLSYEALEVACHSIDSYRDKISDDSHHVKVHCHRAVVETVLRKYGLRRSQVKISRRISRLPFTEYATAVLEGLIIPLTELERDREELLAMAEEWREVAVFFMLRLSLAPCVESLVVCDRLLFLSEQGFDVQLKAVFEPTISPRNLLVLSLK</sequence>
<proteinExistence type="predicted"/>
<feature type="non-terminal residue" evidence="2">
    <location>
        <position position="376"/>
    </location>
</feature>
<evidence type="ECO:0000259" key="1">
    <source>
        <dbReference type="Pfam" id="PF13679"/>
    </source>
</evidence>
<dbReference type="PANTHER" id="PTHR12496">
    <property type="entry name" value="CGI-41 METHYLTRANSFERASE"/>
    <property type="match status" value="1"/>
</dbReference>
<protein>
    <submittedName>
        <fullName evidence="2">Protein RRNAD1</fullName>
    </submittedName>
</protein>
<dbReference type="InterPro" id="IPR025714">
    <property type="entry name" value="Methyltranfer_dom"/>
</dbReference>
<evidence type="ECO:0000313" key="3">
    <source>
        <dbReference type="Proteomes" id="UP001174909"/>
    </source>
</evidence>
<comment type="caution">
    <text evidence="2">The sequence shown here is derived from an EMBL/GenBank/DDBJ whole genome shotgun (WGS) entry which is preliminary data.</text>
</comment>
<dbReference type="SUPFAM" id="SSF53335">
    <property type="entry name" value="S-adenosyl-L-methionine-dependent methyltransferases"/>
    <property type="match status" value="1"/>
</dbReference>
<dbReference type="EMBL" id="CASHTH010003880">
    <property type="protein sequence ID" value="CAI8050589.1"/>
    <property type="molecule type" value="Genomic_DNA"/>
</dbReference>
<evidence type="ECO:0000313" key="2">
    <source>
        <dbReference type="EMBL" id="CAI8050589.1"/>
    </source>
</evidence>
<dbReference type="Pfam" id="PF13679">
    <property type="entry name" value="Methyltransf_32"/>
    <property type="match status" value="1"/>
</dbReference>
<accession>A0AA35XAT1</accession>
<dbReference type="InterPro" id="IPR029063">
    <property type="entry name" value="SAM-dependent_MTases_sf"/>
</dbReference>
<name>A0AA35XAT1_GEOBA</name>
<dbReference type="Proteomes" id="UP001174909">
    <property type="component" value="Unassembled WGS sequence"/>
</dbReference>
<gene>
    <name evidence="2" type="ORF">GBAR_LOCUS27762</name>
</gene>
<dbReference type="PANTHER" id="PTHR12496:SF2">
    <property type="entry name" value="METHYLTRANSFERASE-LIKE PROTEIN 25B"/>
    <property type="match status" value="1"/>
</dbReference>
<keyword evidence="3" id="KW-1185">Reference proteome</keyword>
<dbReference type="Gene3D" id="3.40.50.150">
    <property type="entry name" value="Vaccinia Virus protein VP39"/>
    <property type="match status" value="1"/>
</dbReference>
<dbReference type="InterPro" id="IPR052220">
    <property type="entry name" value="METTL25"/>
</dbReference>
<reference evidence="2" key="1">
    <citation type="submission" date="2023-03" db="EMBL/GenBank/DDBJ databases">
        <authorList>
            <person name="Steffen K."/>
            <person name="Cardenas P."/>
        </authorList>
    </citation>
    <scope>NUCLEOTIDE SEQUENCE</scope>
</reference>